<dbReference type="PROSITE" id="PS51257">
    <property type="entry name" value="PROKAR_LIPOPROTEIN"/>
    <property type="match status" value="1"/>
</dbReference>
<dbReference type="OrthoDB" id="9815946at2"/>
<keyword evidence="1" id="KW-0732">Signal</keyword>
<dbReference type="SUPFAM" id="SSF53850">
    <property type="entry name" value="Periplasmic binding protein-like II"/>
    <property type="match status" value="1"/>
</dbReference>
<dbReference type="KEGG" id="ccb:Clocel_0317"/>
<accession>D9SPP8</accession>
<dbReference type="RefSeq" id="WP_010075136.1">
    <property type="nucleotide sequence ID" value="NC_014393.1"/>
</dbReference>
<dbReference type="PIRSF" id="PIRSF006470">
    <property type="entry name" value="DctB"/>
    <property type="match status" value="1"/>
</dbReference>
<dbReference type="STRING" id="573061.Clocel_0317"/>
<dbReference type="Pfam" id="PF03480">
    <property type="entry name" value="DctP"/>
    <property type="match status" value="1"/>
</dbReference>
<dbReference type="Proteomes" id="UP000002730">
    <property type="component" value="Chromosome"/>
</dbReference>
<dbReference type="CDD" id="cd13671">
    <property type="entry name" value="PBP2_TRAP_SBP_like_3"/>
    <property type="match status" value="1"/>
</dbReference>
<evidence type="ECO:0000313" key="2">
    <source>
        <dbReference type="EMBL" id="ADL50097.1"/>
    </source>
</evidence>
<gene>
    <name evidence="2" type="ordered locus">Clocel_0317</name>
</gene>
<dbReference type="InterPro" id="IPR018389">
    <property type="entry name" value="DctP_fam"/>
</dbReference>
<dbReference type="GO" id="GO:0030288">
    <property type="term" value="C:outer membrane-bounded periplasmic space"/>
    <property type="evidence" value="ECO:0007669"/>
    <property type="project" value="InterPro"/>
</dbReference>
<dbReference type="Gene3D" id="3.40.190.170">
    <property type="entry name" value="Bacterial extracellular solute-binding protein, family 7"/>
    <property type="match status" value="1"/>
</dbReference>
<dbReference type="InterPro" id="IPR004682">
    <property type="entry name" value="TRAP_DctP"/>
</dbReference>
<organism evidence="2 3">
    <name type="scientific">Clostridium cellulovorans (strain ATCC 35296 / DSM 3052 / OCM 3 / 743B)</name>
    <dbReference type="NCBI Taxonomy" id="573061"/>
    <lineage>
        <taxon>Bacteria</taxon>
        <taxon>Bacillati</taxon>
        <taxon>Bacillota</taxon>
        <taxon>Clostridia</taxon>
        <taxon>Eubacteriales</taxon>
        <taxon>Clostridiaceae</taxon>
        <taxon>Clostridium</taxon>
    </lineage>
</organism>
<reference evidence="2 3" key="1">
    <citation type="submission" date="2010-08" db="EMBL/GenBank/DDBJ databases">
        <title>Complete sequence of Clostridium cellulovorans 743B.</title>
        <authorList>
            <consortium name="US DOE Joint Genome Institute"/>
            <person name="Lucas S."/>
            <person name="Copeland A."/>
            <person name="Lapidus A."/>
            <person name="Cheng J.-F."/>
            <person name="Bruce D."/>
            <person name="Goodwin L."/>
            <person name="Pitluck S."/>
            <person name="Chertkov O."/>
            <person name="Detter J.C."/>
            <person name="Han C."/>
            <person name="Tapia R."/>
            <person name="Land M."/>
            <person name="Hauser L."/>
            <person name="Chang Y.-J."/>
            <person name="Jeffries C."/>
            <person name="Kyrpides N."/>
            <person name="Ivanova N."/>
            <person name="Mikhailova N."/>
            <person name="Hemme C.L."/>
            <person name="Woyke T."/>
        </authorList>
    </citation>
    <scope>NUCLEOTIDE SEQUENCE [LARGE SCALE GENOMIC DNA]</scope>
    <source>
        <strain evidence="3">ATCC 35296 / DSM 3052 / OCM 3 / 743B</strain>
    </source>
</reference>
<name>D9SPP8_CLOC7</name>
<dbReference type="GO" id="GO:0055085">
    <property type="term" value="P:transmembrane transport"/>
    <property type="evidence" value="ECO:0007669"/>
    <property type="project" value="InterPro"/>
</dbReference>
<evidence type="ECO:0000313" key="3">
    <source>
        <dbReference type="Proteomes" id="UP000002730"/>
    </source>
</evidence>
<dbReference type="PANTHER" id="PTHR33376">
    <property type="match status" value="1"/>
</dbReference>
<evidence type="ECO:0000256" key="1">
    <source>
        <dbReference type="ARBA" id="ARBA00022729"/>
    </source>
</evidence>
<dbReference type="NCBIfam" id="TIGR00787">
    <property type="entry name" value="dctP"/>
    <property type="match status" value="1"/>
</dbReference>
<dbReference type="PANTHER" id="PTHR33376:SF2">
    <property type="entry name" value="DICARBOXYLATE-BINDING PERIPLASMIC PROTEIN"/>
    <property type="match status" value="1"/>
</dbReference>
<proteinExistence type="predicted"/>
<keyword evidence="3" id="KW-1185">Reference proteome</keyword>
<dbReference type="eggNOG" id="COG1638">
    <property type="taxonomic scope" value="Bacteria"/>
</dbReference>
<dbReference type="AlphaFoldDB" id="D9SPP8"/>
<protein>
    <submittedName>
        <fullName evidence="2">TRAP dicarboxylate transporter, DctP subunit</fullName>
    </submittedName>
</protein>
<dbReference type="InterPro" id="IPR038404">
    <property type="entry name" value="TRAP_DctP_sf"/>
</dbReference>
<sequence length="342" mass="38004">MLKKVISISMLMIGILSFSGCSNKTEGNTYIDMIENKNTSVKTLFLAESQAPEYPTTKGDYEFARLVKEKTDGRINIQVVTNSELGSEKDTIAQTRMGAIDFTRVSATPLSNYSKIMTVLSLPYLYRDEDHLWAVLSSDIGQRAFNDIEKVGLVGLTYYDSGARSFYNNKKEIKSVADLSGLRIRVQESDLMKSLVTSLGATPTAMDPAAVIQALAVGQIDGAENNVATYVSSSQYNVAKYYTFDEHSRVPDILVASKTVLEGLSKEDQEIIKQAAIESSDFQRKEWKANEDTMYKKMEDAGVKITKLDQAAKEEFKTAVKPVYDKFGADFTDLIKQIEATK</sequence>
<dbReference type="GO" id="GO:0030246">
    <property type="term" value="F:carbohydrate binding"/>
    <property type="evidence" value="ECO:0007669"/>
    <property type="project" value="TreeGrafter"/>
</dbReference>
<dbReference type="NCBIfam" id="NF037995">
    <property type="entry name" value="TRAP_S1"/>
    <property type="match status" value="1"/>
</dbReference>
<dbReference type="EMBL" id="CP002160">
    <property type="protein sequence ID" value="ADL50097.1"/>
    <property type="molecule type" value="Genomic_DNA"/>
</dbReference>
<dbReference type="HOGENOM" id="CLU_036176_4_0_9"/>